<organism evidence="2 3">
    <name type="scientific">Roseomonas acroporae</name>
    <dbReference type="NCBI Taxonomy" id="2937791"/>
    <lineage>
        <taxon>Bacteria</taxon>
        <taxon>Pseudomonadati</taxon>
        <taxon>Pseudomonadota</taxon>
        <taxon>Alphaproteobacteria</taxon>
        <taxon>Acetobacterales</taxon>
        <taxon>Roseomonadaceae</taxon>
        <taxon>Roseomonas</taxon>
    </lineage>
</organism>
<dbReference type="Pfam" id="PF04796">
    <property type="entry name" value="RepA_C"/>
    <property type="match status" value="1"/>
</dbReference>
<proteinExistence type="predicted"/>
<accession>A0A9X2BY07</accession>
<keyword evidence="3" id="KW-1185">Reference proteome</keyword>
<evidence type="ECO:0000313" key="2">
    <source>
        <dbReference type="EMBL" id="MCK8787856.1"/>
    </source>
</evidence>
<dbReference type="RefSeq" id="WP_248669903.1">
    <property type="nucleotide sequence ID" value="NZ_JALPRX010000154.1"/>
</dbReference>
<gene>
    <name evidence="2" type="ORF">M0638_26230</name>
</gene>
<sequence>MSGNGRAEGTGDAAPQGDLFGLGGAALPPTSARIVKLGGEIAGSPPERPDYLHSVLCQVGLPRRRVEGTTFERTNGNASLLVEAGKLWNGKDWLPQPLPYGTRPRLALVHLSSEAVRTRSPSVEVGHSVREFLLRLGISTGGEEYANFGRQMRALAACRMTLGVGLETLEAKPIKRFAAWVSSSPHQRALWPGVIELTPEFYESLAESAVPLDARALGALKHSALALDVYSWLAHRLHRIRGRAGAKLSWANLRAQFGQEYRDPKDFKREMAKALRAVLAVYPDARVEQVAGGLVLMPSRSPVPKTVVQLGAKRA</sequence>
<dbReference type="Proteomes" id="UP001139516">
    <property type="component" value="Unassembled WGS sequence"/>
</dbReference>
<feature type="non-terminal residue" evidence="2">
    <location>
        <position position="315"/>
    </location>
</feature>
<comment type="caution">
    <text evidence="2">The sequence shown here is derived from an EMBL/GenBank/DDBJ whole genome shotgun (WGS) entry which is preliminary data.</text>
</comment>
<feature type="region of interest" description="Disordered" evidence="1">
    <location>
        <begin position="1"/>
        <end position="22"/>
    </location>
</feature>
<name>A0A9X2BY07_9PROT</name>
<dbReference type="EMBL" id="JALPRX010000154">
    <property type="protein sequence ID" value="MCK8787856.1"/>
    <property type="molecule type" value="Genomic_DNA"/>
</dbReference>
<evidence type="ECO:0000313" key="3">
    <source>
        <dbReference type="Proteomes" id="UP001139516"/>
    </source>
</evidence>
<protein>
    <submittedName>
        <fullName evidence="2">Replication protein RepA</fullName>
    </submittedName>
</protein>
<dbReference type="AlphaFoldDB" id="A0A9X2BY07"/>
<dbReference type="InterPro" id="IPR006881">
    <property type="entry name" value="RepA_C"/>
</dbReference>
<evidence type="ECO:0000256" key="1">
    <source>
        <dbReference type="SAM" id="MobiDB-lite"/>
    </source>
</evidence>
<reference evidence="2" key="1">
    <citation type="submission" date="2022-04" db="EMBL/GenBank/DDBJ databases">
        <title>Roseomonas acroporae sp. nov., isolated from coral Acropora digitifera.</title>
        <authorList>
            <person name="Sun H."/>
        </authorList>
    </citation>
    <scope>NUCLEOTIDE SEQUENCE</scope>
    <source>
        <strain evidence="2">NAR14</strain>
    </source>
</reference>